<evidence type="ECO:0000313" key="2">
    <source>
        <dbReference type="EMBL" id="MFC0679592.1"/>
    </source>
</evidence>
<dbReference type="Gene3D" id="3.30.450.20">
    <property type="entry name" value="PAS domain"/>
    <property type="match status" value="1"/>
</dbReference>
<dbReference type="EMBL" id="JBHLTG010000004">
    <property type="protein sequence ID" value="MFC0679592.1"/>
    <property type="molecule type" value="Genomic_DNA"/>
</dbReference>
<dbReference type="SUPFAM" id="SSF55785">
    <property type="entry name" value="PYP-like sensor domain (PAS domain)"/>
    <property type="match status" value="1"/>
</dbReference>
<evidence type="ECO:0000313" key="3">
    <source>
        <dbReference type="Proteomes" id="UP001589896"/>
    </source>
</evidence>
<proteinExistence type="predicted"/>
<dbReference type="InterPro" id="IPR035965">
    <property type="entry name" value="PAS-like_dom_sf"/>
</dbReference>
<evidence type="ECO:0000256" key="1">
    <source>
        <dbReference type="SAM" id="MobiDB-lite"/>
    </source>
</evidence>
<keyword evidence="3" id="KW-1185">Reference proteome</keyword>
<organism evidence="2 3">
    <name type="scientific">Lysobacter korlensis</name>
    <dbReference type="NCBI Taxonomy" id="553636"/>
    <lineage>
        <taxon>Bacteria</taxon>
        <taxon>Pseudomonadati</taxon>
        <taxon>Pseudomonadota</taxon>
        <taxon>Gammaproteobacteria</taxon>
        <taxon>Lysobacterales</taxon>
        <taxon>Lysobacteraceae</taxon>
        <taxon>Lysobacter</taxon>
    </lineage>
</organism>
<feature type="region of interest" description="Disordered" evidence="1">
    <location>
        <begin position="130"/>
        <end position="185"/>
    </location>
</feature>
<dbReference type="RefSeq" id="WP_386670518.1">
    <property type="nucleotide sequence ID" value="NZ_JBHLTG010000004.1"/>
</dbReference>
<reference evidence="2 3" key="1">
    <citation type="submission" date="2024-09" db="EMBL/GenBank/DDBJ databases">
        <authorList>
            <person name="Sun Q."/>
            <person name="Mori K."/>
        </authorList>
    </citation>
    <scope>NUCLEOTIDE SEQUENCE [LARGE SCALE GENOMIC DNA]</scope>
    <source>
        <strain evidence="2 3">KCTC 23076</strain>
    </source>
</reference>
<name>A0ABV6RRJ0_9GAMM</name>
<sequence length="185" mass="20118">MTSLDISCSDHLAAVLDNIASGYALLHVLFDDTGRPVDWRYVRINARFEAHTGRTDPTGRLMSELFPDLENLWLERFGEVVRTGVAAQFEQHSDVLKQTFEVTAFPIKPRESSLIGLLFNDVTLPSCPPPTVGQTWAPPESPRLAPAHDGRATPSLSIAGGTRALRAGKAAKRPTSVLASTGLTR</sequence>
<protein>
    <recommendedName>
        <fullName evidence="4">PAS fold-4 domain-containing protein</fullName>
    </recommendedName>
</protein>
<accession>A0ABV6RRJ0</accession>
<evidence type="ECO:0008006" key="4">
    <source>
        <dbReference type="Google" id="ProtNLM"/>
    </source>
</evidence>
<dbReference type="Proteomes" id="UP001589896">
    <property type="component" value="Unassembled WGS sequence"/>
</dbReference>
<gene>
    <name evidence="2" type="ORF">ACFFGH_17280</name>
</gene>
<comment type="caution">
    <text evidence="2">The sequence shown here is derived from an EMBL/GenBank/DDBJ whole genome shotgun (WGS) entry which is preliminary data.</text>
</comment>